<dbReference type="PANTHER" id="PTHR34547:SF1">
    <property type="entry name" value="YACP-LIKE NYN DOMAIN PROTEIN"/>
    <property type="match status" value="1"/>
</dbReference>
<reference evidence="2" key="2">
    <citation type="submission" date="2020-01" db="EMBL/GenBank/DDBJ databases">
        <authorList>
            <person name="Campanaro S."/>
        </authorList>
    </citation>
    <scope>NUCLEOTIDE SEQUENCE</scope>
    <source>
        <strain evidence="2">AS06rmzACSIP_7</strain>
    </source>
</reference>
<gene>
    <name evidence="2" type="ORF">GXY80_07140</name>
</gene>
<dbReference type="InterPro" id="IPR010298">
    <property type="entry name" value="YacP-like"/>
</dbReference>
<dbReference type="AlphaFoldDB" id="A0A971S0D8"/>
<evidence type="ECO:0000313" key="3">
    <source>
        <dbReference type="Proteomes" id="UP000777265"/>
    </source>
</evidence>
<name>A0A971S0D8_9BACT</name>
<sequence>MVHIVIDGYNYINRVRSSPVLDSASLEMLRGALLEKLARYKRRQGNRITVVFDAQESRWPSRHRESHKGIDVVYSKEHETADDVIIGWVREKPAGIVVVSSDRAIIDEAKRAGVPFMTPPKMEEAMASCKEYDKDEEEESVTASTKRGNPRKLPKKLRKAARSLHKIKS</sequence>
<feature type="region of interest" description="Disordered" evidence="1">
    <location>
        <begin position="126"/>
        <end position="169"/>
    </location>
</feature>
<dbReference type="PANTHER" id="PTHR34547">
    <property type="entry name" value="YACP-LIKE NYN DOMAIN PROTEIN"/>
    <property type="match status" value="1"/>
</dbReference>
<evidence type="ECO:0000256" key="1">
    <source>
        <dbReference type="SAM" id="MobiDB-lite"/>
    </source>
</evidence>
<dbReference type="Pfam" id="PF05991">
    <property type="entry name" value="NYN_YacP"/>
    <property type="match status" value="1"/>
</dbReference>
<organism evidence="2 3">
    <name type="scientific">Syntrophorhabdus aromaticivorans</name>
    <dbReference type="NCBI Taxonomy" id="328301"/>
    <lineage>
        <taxon>Bacteria</taxon>
        <taxon>Pseudomonadati</taxon>
        <taxon>Thermodesulfobacteriota</taxon>
        <taxon>Syntrophorhabdia</taxon>
        <taxon>Syntrophorhabdales</taxon>
        <taxon>Syntrophorhabdaceae</taxon>
        <taxon>Syntrophorhabdus</taxon>
    </lineage>
</organism>
<protein>
    <submittedName>
        <fullName evidence="2">NYN domain-containing protein</fullName>
    </submittedName>
</protein>
<evidence type="ECO:0000313" key="2">
    <source>
        <dbReference type="EMBL" id="NLW35240.1"/>
    </source>
</evidence>
<dbReference type="EMBL" id="JAAYEE010000116">
    <property type="protein sequence ID" value="NLW35240.1"/>
    <property type="molecule type" value="Genomic_DNA"/>
</dbReference>
<proteinExistence type="predicted"/>
<comment type="caution">
    <text evidence="2">The sequence shown here is derived from an EMBL/GenBank/DDBJ whole genome shotgun (WGS) entry which is preliminary data.</text>
</comment>
<dbReference type="Proteomes" id="UP000777265">
    <property type="component" value="Unassembled WGS sequence"/>
</dbReference>
<reference evidence="2" key="1">
    <citation type="journal article" date="2020" name="Biotechnol. Biofuels">
        <title>New insights from the biogas microbiome by comprehensive genome-resolved metagenomics of nearly 1600 species originating from multiple anaerobic digesters.</title>
        <authorList>
            <person name="Campanaro S."/>
            <person name="Treu L."/>
            <person name="Rodriguez-R L.M."/>
            <person name="Kovalovszki A."/>
            <person name="Ziels R.M."/>
            <person name="Maus I."/>
            <person name="Zhu X."/>
            <person name="Kougias P.G."/>
            <person name="Basile A."/>
            <person name="Luo G."/>
            <person name="Schluter A."/>
            <person name="Konstantinidis K.T."/>
            <person name="Angelidaki I."/>
        </authorList>
    </citation>
    <scope>NUCLEOTIDE SEQUENCE</scope>
    <source>
        <strain evidence="2">AS06rmzACSIP_7</strain>
    </source>
</reference>
<feature type="compositionally biased region" description="Basic residues" evidence="1">
    <location>
        <begin position="148"/>
        <end position="169"/>
    </location>
</feature>
<accession>A0A971S0D8</accession>